<sequence>MSRLLIICCLSLFALSACKKANGDIAQIKEQAAKDDQLLRDYIAQNGLTGQAKQVKPLGSNVDTIGVWYIVSDPGTGSNVIANSSLITVGYTGKILTTGKVFASTDTFHPAYTLGNLIKGWQLGLTYSGVKKGGKVRLLMASRYGYGPYDQPNLNLPANSVLDFDIDIFDITN</sequence>
<feature type="chain" id="PRO_5015543068" description="Peptidyl-prolyl cis-trans isomerase" evidence="6">
    <location>
        <begin position="20"/>
        <end position="173"/>
    </location>
</feature>
<accession>A0A2T5JE34</accession>
<keyword evidence="9" id="KW-1185">Reference proteome</keyword>
<comment type="caution">
    <text evidence="8">The sequence shown here is derived from an EMBL/GenBank/DDBJ whole genome shotgun (WGS) entry which is preliminary data.</text>
</comment>
<dbReference type="InterPro" id="IPR050689">
    <property type="entry name" value="FKBP-type_PPIase"/>
</dbReference>
<evidence type="ECO:0000256" key="5">
    <source>
        <dbReference type="RuleBase" id="RU003915"/>
    </source>
</evidence>
<dbReference type="AlphaFoldDB" id="A0A2T5JE34"/>
<reference evidence="8 9" key="1">
    <citation type="submission" date="2018-04" db="EMBL/GenBank/DDBJ databases">
        <title>Genomic Encyclopedia of Archaeal and Bacterial Type Strains, Phase II (KMG-II): from individual species to whole genera.</title>
        <authorList>
            <person name="Goeker M."/>
        </authorList>
    </citation>
    <scope>NUCLEOTIDE SEQUENCE [LARGE SCALE GENOMIC DNA]</scope>
    <source>
        <strain evidence="8 9">DSM 26809</strain>
    </source>
</reference>
<name>A0A2T5JE34_9SPHI</name>
<evidence type="ECO:0000256" key="3">
    <source>
        <dbReference type="ARBA" id="ARBA00023235"/>
    </source>
</evidence>
<dbReference type="Pfam" id="PF00254">
    <property type="entry name" value="FKBP_C"/>
    <property type="match status" value="1"/>
</dbReference>
<feature type="signal peptide" evidence="6">
    <location>
        <begin position="1"/>
        <end position="19"/>
    </location>
</feature>
<dbReference type="OrthoDB" id="669809at2"/>
<evidence type="ECO:0000313" key="8">
    <source>
        <dbReference type="EMBL" id="PTR00037.1"/>
    </source>
</evidence>
<keyword evidence="2 4" id="KW-0697">Rotamase</keyword>
<comment type="similarity">
    <text evidence="5">Belongs to the FKBP-type PPIase family.</text>
</comment>
<evidence type="ECO:0000256" key="6">
    <source>
        <dbReference type="SAM" id="SignalP"/>
    </source>
</evidence>
<dbReference type="InterPro" id="IPR046357">
    <property type="entry name" value="PPIase_dom_sf"/>
</dbReference>
<gene>
    <name evidence="8" type="ORF">C8P68_102868</name>
</gene>
<dbReference type="SUPFAM" id="SSF54534">
    <property type="entry name" value="FKBP-like"/>
    <property type="match status" value="1"/>
</dbReference>
<dbReference type="PANTHER" id="PTHR10516">
    <property type="entry name" value="PEPTIDYL-PROLYL CIS-TRANS ISOMERASE"/>
    <property type="match status" value="1"/>
</dbReference>
<comment type="catalytic activity">
    <reaction evidence="1 4 5">
        <text>[protein]-peptidylproline (omega=180) = [protein]-peptidylproline (omega=0)</text>
        <dbReference type="Rhea" id="RHEA:16237"/>
        <dbReference type="Rhea" id="RHEA-COMP:10747"/>
        <dbReference type="Rhea" id="RHEA-COMP:10748"/>
        <dbReference type="ChEBI" id="CHEBI:83833"/>
        <dbReference type="ChEBI" id="CHEBI:83834"/>
        <dbReference type="EC" id="5.2.1.8"/>
    </reaction>
</comment>
<feature type="domain" description="PPIase FKBP-type" evidence="7">
    <location>
        <begin position="84"/>
        <end position="172"/>
    </location>
</feature>
<evidence type="ECO:0000313" key="9">
    <source>
        <dbReference type="Proteomes" id="UP000244168"/>
    </source>
</evidence>
<organism evidence="8 9">
    <name type="scientific">Mucilaginibacter yixingensis</name>
    <dbReference type="NCBI Taxonomy" id="1295612"/>
    <lineage>
        <taxon>Bacteria</taxon>
        <taxon>Pseudomonadati</taxon>
        <taxon>Bacteroidota</taxon>
        <taxon>Sphingobacteriia</taxon>
        <taxon>Sphingobacteriales</taxon>
        <taxon>Sphingobacteriaceae</taxon>
        <taxon>Mucilaginibacter</taxon>
    </lineage>
</organism>
<evidence type="ECO:0000259" key="7">
    <source>
        <dbReference type="PROSITE" id="PS50059"/>
    </source>
</evidence>
<evidence type="ECO:0000256" key="4">
    <source>
        <dbReference type="PROSITE-ProRule" id="PRU00277"/>
    </source>
</evidence>
<evidence type="ECO:0000256" key="2">
    <source>
        <dbReference type="ARBA" id="ARBA00023110"/>
    </source>
</evidence>
<dbReference type="PROSITE" id="PS50059">
    <property type="entry name" value="FKBP_PPIASE"/>
    <property type="match status" value="1"/>
</dbReference>
<dbReference type="PANTHER" id="PTHR10516:SF443">
    <property type="entry name" value="FK506-BINDING PROTEIN 59-RELATED"/>
    <property type="match status" value="1"/>
</dbReference>
<dbReference type="EC" id="5.2.1.8" evidence="5"/>
<dbReference type="EMBL" id="QAOQ01000002">
    <property type="protein sequence ID" value="PTR00037.1"/>
    <property type="molecule type" value="Genomic_DNA"/>
</dbReference>
<proteinExistence type="inferred from homology"/>
<keyword evidence="3 4" id="KW-0413">Isomerase</keyword>
<dbReference type="InterPro" id="IPR001179">
    <property type="entry name" value="PPIase_FKBP_dom"/>
</dbReference>
<dbReference type="GO" id="GO:0003755">
    <property type="term" value="F:peptidyl-prolyl cis-trans isomerase activity"/>
    <property type="evidence" value="ECO:0007669"/>
    <property type="project" value="UniProtKB-UniRule"/>
</dbReference>
<dbReference type="Gene3D" id="3.10.50.40">
    <property type="match status" value="1"/>
</dbReference>
<dbReference type="RefSeq" id="WP_107827933.1">
    <property type="nucleotide sequence ID" value="NZ_CP160205.1"/>
</dbReference>
<evidence type="ECO:0000256" key="1">
    <source>
        <dbReference type="ARBA" id="ARBA00000971"/>
    </source>
</evidence>
<dbReference type="PROSITE" id="PS51257">
    <property type="entry name" value="PROKAR_LIPOPROTEIN"/>
    <property type="match status" value="1"/>
</dbReference>
<protein>
    <recommendedName>
        <fullName evidence="5">Peptidyl-prolyl cis-trans isomerase</fullName>
        <ecNumber evidence="5">5.2.1.8</ecNumber>
    </recommendedName>
</protein>
<keyword evidence="6" id="KW-0732">Signal</keyword>
<dbReference type="Proteomes" id="UP000244168">
    <property type="component" value="Unassembled WGS sequence"/>
</dbReference>